<proteinExistence type="predicted"/>
<dbReference type="AlphaFoldDB" id="A0A8S9LFX6"/>
<evidence type="ECO:0000256" key="1">
    <source>
        <dbReference type="SAM" id="MobiDB-lite"/>
    </source>
</evidence>
<protein>
    <submittedName>
        <fullName evidence="2">Uncharacterized protein</fullName>
    </submittedName>
</protein>
<accession>A0A8S9LFX6</accession>
<gene>
    <name evidence="2" type="ORF">F2Q68_00044033</name>
</gene>
<feature type="compositionally biased region" description="Basic and acidic residues" evidence="1">
    <location>
        <begin position="9"/>
        <end position="20"/>
    </location>
</feature>
<evidence type="ECO:0000313" key="3">
    <source>
        <dbReference type="Proteomes" id="UP000712281"/>
    </source>
</evidence>
<organism evidence="2 3">
    <name type="scientific">Brassica cretica</name>
    <name type="common">Mustard</name>
    <dbReference type="NCBI Taxonomy" id="69181"/>
    <lineage>
        <taxon>Eukaryota</taxon>
        <taxon>Viridiplantae</taxon>
        <taxon>Streptophyta</taxon>
        <taxon>Embryophyta</taxon>
        <taxon>Tracheophyta</taxon>
        <taxon>Spermatophyta</taxon>
        <taxon>Magnoliopsida</taxon>
        <taxon>eudicotyledons</taxon>
        <taxon>Gunneridae</taxon>
        <taxon>Pentapetalae</taxon>
        <taxon>rosids</taxon>
        <taxon>malvids</taxon>
        <taxon>Brassicales</taxon>
        <taxon>Brassicaceae</taxon>
        <taxon>Brassiceae</taxon>
        <taxon>Brassica</taxon>
    </lineage>
</organism>
<comment type="caution">
    <text evidence="2">The sequence shown here is derived from an EMBL/GenBank/DDBJ whole genome shotgun (WGS) entry which is preliminary data.</text>
</comment>
<dbReference type="Proteomes" id="UP000712281">
    <property type="component" value="Unassembled WGS sequence"/>
</dbReference>
<reference evidence="2" key="1">
    <citation type="submission" date="2019-12" db="EMBL/GenBank/DDBJ databases">
        <title>Genome sequencing and annotation of Brassica cretica.</title>
        <authorList>
            <person name="Studholme D.J."/>
            <person name="Sarris P.F."/>
        </authorList>
    </citation>
    <scope>NUCLEOTIDE SEQUENCE</scope>
    <source>
        <strain evidence="2">PFS-001/15</strain>
        <tissue evidence="2">Leaf</tissue>
    </source>
</reference>
<feature type="region of interest" description="Disordered" evidence="1">
    <location>
        <begin position="9"/>
        <end position="50"/>
    </location>
</feature>
<sequence length="83" mass="9274">MVATLILVRDERGDQHDQEGHQLNAAGQRIDAPGAEIPEGHNTRNPTATTEAMEIPTTISHHHILRRARLKRCLTEFLRDSSA</sequence>
<dbReference type="EMBL" id="QGKW02000276">
    <property type="protein sequence ID" value="KAF2605865.1"/>
    <property type="molecule type" value="Genomic_DNA"/>
</dbReference>
<name>A0A8S9LFX6_BRACR</name>
<evidence type="ECO:0000313" key="2">
    <source>
        <dbReference type="EMBL" id="KAF2605865.1"/>
    </source>
</evidence>